<dbReference type="EMBL" id="DP000086">
    <property type="protein sequence ID" value="ABB47735.1"/>
    <property type="molecule type" value="Genomic_DNA"/>
</dbReference>
<name>Q337Q5_ORYSJ</name>
<organism evidence="1">
    <name type="scientific">Oryza sativa subsp. japonica</name>
    <name type="common">Rice</name>
    <dbReference type="NCBI Taxonomy" id="39947"/>
    <lineage>
        <taxon>Eukaryota</taxon>
        <taxon>Viridiplantae</taxon>
        <taxon>Streptophyta</taxon>
        <taxon>Embryophyta</taxon>
        <taxon>Tracheophyta</taxon>
        <taxon>Spermatophyta</taxon>
        <taxon>Magnoliopsida</taxon>
        <taxon>Liliopsida</taxon>
        <taxon>Poales</taxon>
        <taxon>Poaceae</taxon>
        <taxon>BOP clade</taxon>
        <taxon>Oryzoideae</taxon>
        <taxon>Oryzeae</taxon>
        <taxon>Oryzinae</taxon>
        <taxon>Oryza</taxon>
        <taxon>Oryza sativa</taxon>
    </lineage>
</organism>
<sequence length="41" mass="4203">MASSAPPSFITFFPANLLATAKVGSIHANFKARISSPAIAV</sequence>
<reference evidence="1" key="3">
    <citation type="submission" date="2006-07" db="EMBL/GenBank/DDBJ databases">
        <authorList>
            <person name="Buell R."/>
        </authorList>
    </citation>
    <scope>NUCLEOTIDE SEQUENCE</scope>
</reference>
<proteinExistence type="predicted"/>
<reference evidence="1" key="1">
    <citation type="journal article" date="2003" name="Science">
        <title>In-depth view of structure, activity, and evolution of rice chromosome 10.</title>
        <authorList>
            <consortium name="Rice Chromosome 10 Sequencing Consortium"/>
        </authorList>
    </citation>
    <scope>NUCLEOTIDE SEQUENCE [LARGE SCALE GENOMIC DNA]</scope>
</reference>
<protein>
    <submittedName>
        <fullName evidence="1">Uncharacterized protein</fullName>
    </submittedName>
</protein>
<reference evidence="1" key="2">
    <citation type="submission" date="2003-05" db="EMBL/GenBank/DDBJ databases">
        <authorList>
            <person name="Buell C.R."/>
            <person name="Wing R.A."/>
            <person name="McCombie W.R."/>
            <person name="Messing J."/>
            <person name="Yuan Q."/>
            <person name="Ouyang S."/>
        </authorList>
    </citation>
    <scope>NUCLEOTIDE SEQUENCE</scope>
</reference>
<evidence type="ECO:0000313" key="1">
    <source>
        <dbReference type="EMBL" id="ABB47735.1"/>
    </source>
</evidence>
<dbReference type="AlphaFoldDB" id="Q337Q5"/>
<gene>
    <name evidence="1" type="ordered locus">LOC_Os10g31159</name>
</gene>
<accession>Q337Q5</accession>